<dbReference type="GO" id="GO:0022857">
    <property type="term" value="F:transmembrane transporter activity"/>
    <property type="evidence" value="ECO:0007669"/>
    <property type="project" value="InterPro"/>
</dbReference>
<dbReference type="Proteomes" id="UP001059272">
    <property type="component" value="Chromosome"/>
</dbReference>
<dbReference type="CDD" id="cd06550">
    <property type="entry name" value="TM_ABC_iron-siderophores_like"/>
    <property type="match status" value="1"/>
</dbReference>
<dbReference type="KEGG" id="ppoo:LW347_01560"/>
<evidence type="ECO:0000256" key="1">
    <source>
        <dbReference type="ARBA" id="ARBA00004651"/>
    </source>
</evidence>
<feature type="transmembrane region" description="Helical" evidence="9">
    <location>
        <begin position="92"/>
        <end position="110"/>
    </location>
</feature>
<dbReference type="AlphaFoldDB" id="A0AAE9SXJ5"/>
<sequence length="331" mass="34626">MKSHTITLVLGVLLIGSALLALAVGHYSLSVQEILQIITAPQGTASIEPRKATVFWNIRLPRMLAAMLIGAGLAAAGAAYQGMFRNPLVSPDILGVSAGAGVGATLGIFLGLPMLFIQLLAFVGGLGAVTLVCLIARMAKRHDPVLALVLVGMAIGALGGAAIALIKILADPYTQLPSITFWLLGGLSATTVQDLKVAAILIVIGLAPLILLRWRMNLLSLPDEEARTLGVNIFYTRLLFIFAATLITASAVSIAGIIGWIGLVVPHICRLIVGDNFNRLLPVSIAVGALLLLLTDTLARTIAAIELPLGILTSSIGAPFFLFLLLRGERA</sequence>
<dbReference type="GO" id="GO:0042935">
    <property type="term" value="P:achromobactin transport"/>
    <property type="evidence" value="ECO:0007669"/>
    <property type="project" value="UniProtKB-ARBA"/>
</dbReference>
<evidence type="ECO:0000256" key="2">
    <source>
        <dbReference type="ARBA" id="ARBA00007935"/>
    </source>
</evidence>
<comment type="similarity">
    <text evidence="2">Belongs to the binding-protein-dependent transport system permease family. FecCD subfamily.</text>
</comment>
<keyword evidence="6 9" id="KW-1133">Transmembrane helix</keyword>
<accession>A0AAE9SXJ5</accession>
<feature type="transmembrane region" description="Helical" evidence="9">
    <location>
        <begin position="234"/>
        <end position="265"/>
    </location>
</feature>
<dbReference type="GO" id="GO:0033214">
    <property type="term" value="P:siderophore-iron import into cell"/>
    <property type="evidence" value="ECO:0007669"/>
    <property type="project" value="TreeGrafter"/>
</dbReference>
<evidence type="ECO:0000256" key="3">
    <source>
        <dbReference type="ARBA" id="ARBA00022448"/>
    </source>
</evidence>
<evidence type="ECO:0000256" key="6">
    <source>
        <dbReference type="ARBA" id="ARBA00022989"/>
    </source>
</evidence>
<feature type="transmembrane region" description="Helical" evidence="9">
    <location>
        <begin position="116"/>
        <end position="136"/>
    </location>
</feature>
<dbReference type="PANTHER" id="PTHR30472">
    <property type="entry name" value="FERRIC ENTEROBACTIN TRANSPORT SYSTEM PERMEASE PROTEIN"/>
    <property type="match status" value="1"/>
</dbReference>
<proteinExistence type="inferred from homology"/>
<evidence type="ECO:0000256" key="9">
    <source>
        <dbReference type="SAM" id="Phobius"/>
    </source>
</evidence>
<comment type="function">
    <text evidence="8">Part of the binding-protein-dependent transport system CbrABCD for uptake of the siderophore achromobactin. Probably responsible for the translocation of the substrate across the membrane.</text>
</comment>
<reference evidence="10" key="1">
    <citation type="submission" date="2021-12" db="EMBL/GenBank/DDBJ databases">
        <title>Genome sequence of novel Pectobacterium sp. causing blackleg.</title>
        <authorList>
            <person name="Wang J."/>
        </authorList>
    </citation>
    <scope>NUCLEOTIDE SEQUENCE</scope>
    <source>
        <strain evidence="10">BY21311</strain>
    </source>
</reference>
<dbReference type="GO" id="GO:0005886">
    <property type="term" value="C:plasma membrane"/>
    <property type="evidence" value="ECO:0007669"/>
    <property type="project" value="UniProtKB-SubCell"/>
</dbReference>
<keyword evidence="5 9" id="KW-0812">Transmembrane</keyword>
<protein>
    <submittedName>
        <fullName evidence="10">Iron ABC transporter permease</fullName>
    </submittedName>
</protein>
<keyword evidence="3" id="KW-0813">Transport</keyword>
<feature type="transmembrane region" description="Helical" evidence="9">
    <location>
        <begin position="277"/>
        <end position="295"/>
    </location>
</feature>
<organism evidence="10 11">
    <name type="scientific">Pectobacterium polonicum</name>
    <dbReference type="NCBI Taxonomy" id="2485124"/>
    <lineage>
        <taxon>Bacteria</taxon>
        <taxon>Pseudomonadati</taxon>
        <taxon>Pseudomonadota</taxon>
        <taxon>Gammaproteobacteria</taxon>
        <taxon>Enterobacterales</taxon>
        <taxon>Pectobacteriaceae</taxon>
        <taxon>Pectobacterium</taxon>
    </lineage>
</organism>
<evidence type="ECO:0000313" key="11">
    <source>
        <dbReference type="Proteomes" id="UP001059272"/>
    </source>
</evidence>
<evidence type="ECO:0000313" key="10">
    <source>
        <dbReference type="EMBL" id="UVO08708.1"/>
    </source>
</evidence>
<feature type="transmembrane region" description="Helical" evidence="9">
    <location>
        <begin position="307"/>
        <end position="326"/>
    </location>
</feature>
<dbReference type="InterPro" id="IPR037294">
    <property type="entry name" value="ABC_BtuC-like"/>
</dbReference>
<evidence type="ECO:0000256" key="4">
    <source>
        <dbReference type="ARBA" id="ARBA00022475"/>
    </source>
</evidence>
<dbReference type="SUPFAM" id="SSF81345">
    <property type="entry name" value="ABC transporter involved in vitamin B12 uptake, BtuC"/>
    <property type="match status" value="1"/>
</dbReference>
<dbReference type="PANTHER" id="PTHR30472:SF70">
    <property type="entry name" value="MOLYBDATE IMPORT SYSTEM PERMEASE PROTEIN MOLB"/>
    <property type="match status" value="1"/>
</dbReference>
<feature type="transmembrane region" description="Helical" evidence="9">
    <location>
        <begin position="197"/>
        <end position="214"/>
    </location>
</feature>
<evidence type="ECO:0000256" key="7">
    <source>
        <dbReference type="ARBA" id="ARBA00023136"/>
    </source>
</evidence>
<name>A0AAE9SXJ5_9GAMM</name>
<feature type="transmembrane region" description="Helical" evidence="9">
    <location>
        <begin position="145"/>
        <end position="166"/>
    </location>
</feature>
<dbReference type="RefSeq" id="WP_258883793.1">
    <property type="nucleotide sequence ID" value="NZ_CP090065.1"/>
</dbReference>
<keyword evidence="7 9" id="KW-0472">Membrane</keyword>
<keyword evidence="4" id="KW-1003">Cell membrane</keyword>
<evidence type="ECO:0000256" key="8">
    <source>
        <dbReference type="ARBA" id="ARBA00053987"/>
    </source>
</evidence>
<dbReference type="InterPro" id="IPR000522">
    <property type="entry name" value="ABC_transptr_permease_BtuC"/>
</dbReference>
<gene>
    <name evidence="10" type="ORF">LW347_01560</name>
</gene>
<feature type="transmembrane region" description="Helical" evidence="9">
    <location>
        <begin position="63"/>
        <end position="80"/>
    </location>
</feature>
<comment type="subcellular location">
    <subcellularLocation>
        <location evidence="1">Cell membrane</location>
        <topology evidence="1">Multi-pass membrane protein</topology>
    </subcellularLocation>
</comment>
<dbReference type="Gene3D" id="1.10.3470.10">
    <property type="entry name" value="ABC transporter involved in vitamin B12 uptake, BtuC"/>
    <property type="match status" value="1"/>
</dbReference>
<dbReference type="EMBL" id="CP090065">
    <property type="protein sequence ID" value="UVO08708.1"/>
    <property type="molecule type" value="Genomic_DNA"/>
</dbReference>
<dbReference type="FunFam" id="1.10.3470.10:FF:000001">
    <property type="entry name" value="Vitamin B12 ABC transporter permease BtuC"/>
    <property type="match status" value="1"/>
</dbReference>
<dbReference type="Pfam" id="PF01032">
    <property type="entry name" value="FecCD"/>
    <property type="match status" value="1"/>
</dbReference>
<evidence type="ECO:0000256" key="5">
    <source>
        <dbReference type="ARBA" id="ARBA00022692"/>
    </source>
</evidence>